<keyword evidence="2" id="KW-1185">Reference proteome</keyword>
<gene>
    <name evidence="1" type="ORF">BACUNI_00320</name>
</gene>
<dbReference type="EMBL" id="AAYH02000032">
    <property type="protein sequence ID" value="EDO56033.1"/>
    <property type="molecule type" value="Genomic_DNA"/>
</dbReference>
<proteinExistence type="predicted"/>
<sequence>MKEVFIRKNKVFLRFKQAGCVRCHSMITFEPYSETNDTVADNMTSVCFPPFPLLLLSLI</sequence>
<name>A0ABC9NHD9_BACUC</name>
<evidence type="ECO:0000313" key="2">
    <source>
        <dbReference type="Proteomes" id="UP000004110"/>
    </source>
</evidence>
<evidence type="ECO:0000313" key="1">
    <source>
        <dbReference type="EMBL" id="EDO56033.1"/>
    </source>
</evidence>
<reference evidence="1" key="1">
    <citation type="submission" date="2007-06" db="EMBL/GenBank/DDBJ databases">
        <authorList>
            <person name="Fulton L."/>
            <person name="Clifton S."/>
            <person name="Fulton B."/>
            <person name="Xu J."/>
            <person name="Minx P."/>
            <person name="Pepin K.H."/>
            <person name="Johnson M."/>
            <person name="Thiruvilangam P."/>
            <person name="Bhonagiri V."/>
            <person name="Nash W.E."/>
            <person name="Mardis E.R."/>
            <person name="Wilson R.K."/>
        </authorList>
    </citation>
    <scope>NUCLEOTIDE SEQUENCE [LARGE SCALE GENOMIC DNA]</scope>
    <source>
        <strain evidence="1">ATCC 8492</strain>
    </source>
</reference>
<reference evidence="1" key="2">
    <citation type="submission" date="2013-11" db="EMBL/GenBank/DDBJ databases">
        <title>Draft genome sequence of Bacteroides uniformis (ATCC 8492).</title>
        <authorList>
            <person name="Sudarsanam P."/>
            <person name="Ley R."/>
            <person name="Guruge J."/>
            <person name="Turnbaugh P.J."/>
            <person name="Mahowald M."/>
            <person name="Liep D."/>
            <person name="Gordon J."/>
        </authorList>
    </citation>
    <scope>NUCLEOTIDE SEQUENCE</scope>
    <source>
        <strain evidence="1">ATCC 8492</strain>
    </source>
</reference>
<protein>
    <submittedName>
        <fullName evidence="1">Uncharacterized protein</fullName>
    </submittedName>
</protein>
<dbReference type="Proteomes" id="UP000004110">
    <property type="component" value="Unassembled WGS sequence"/>
</dbReference>
<dbReference type="AlphaFoldDB" id="A0ABC9NHD9"/>
<organism evidence="1 2">
    <name type="scientific">Bacteroides uniformis (strain ATCC 8492 / DSM 6597 / CCUG 4942 / CIP 103695 / JCM 5828 / KCTC 5204 / NCTC 13054 / VPI 0061)</name>
    <dbReference type="NCBI Taxonomy" id="411479"/>
    <lineage>
        <taxon>Bacteria</taxon>
        <taxon>Pseudomonadati</taxon>
        <taxon>Bacteroidota</taxon>
        <taxon>Bacteroidia</taxon>
        <taxon>Bacteroidales</taxon>
        <taxon>Bacteroidaceae</taxon>
        <taxon>Bacteroides</taxon>
    </lineage>
</organism>
<comment type="caution">
    <text evidence="1">The sequence shown here is derived from an EMBL/GenBank/DDBJ whole genome shotgun (WGS) entry which is preliminary data.</text>
</comment>
<accession>A0ABC9NHD9</accession>